<sequence length="297" mass="32312">MSRPLTLRPTMTISQSSSSKKAAAASPYHVGVAAGLKAEVQCLDEMCLAFARFFGGKLSPAPLDHLQPARILDLGCGTGEWAIQAATQFPDAQVLAVDLLPLPDRRLPPNITFIQADIEAGVGGLPIGAFDIVYSRQVLVHLAHASTLMPSIASLVAPGGTLILGDIDFSSMAATGGPATRRFVRHFTKVWADRGADLSFGRKIEGCVRGTRRFKEDQVHVRKVQMPMSGRGGIDEATNELGIALRKGWLRAAYSLSKSLHDRGLTEDMARAQEEELNDENCQTVWDMYFVWARRPL</sequence>
<dbReference type="CDD" id="cd02440">
    <property type="entry name" value="AdoMet_MTases"/>
    <property type="match status" value="1"/>
</dbReference>
<dbReference type="Gene3D" id="3.40.50.150">
    <property type="entry name" value="Vaccinia Virus protein VP39"/>
    <property type="match status" value="1"/>
</dbReference>
<dbReference type="GO" id="GO:0008168">
    <property type="term" value="F:methyltransferase activity"/>
    <property type="evidence" value="ECO:0007669"/>
    <property type="project" value="UniProtKB-KW"/>
</dbReference>
<dbReference type="InterPro" id="IPR029063">
    <property type="entry name" value="SAM-dependent_MTases_sf"/>
</dbReference>
<dbReference type="Pfam" id="PF13489">
    <property type="entry name" value="Methyltransf_23"/>
    <property type="match status" value="1"/>
</dbReference>
<dbReference type="Proteomes" id="UP001221142">
    <property type="component" value="Unassembled WGS sequence"/>
</dbReference>
<name>A0AAD7FC26_9AGAR</name>
<dbReference type="SUPFAM" id="SSF53335">
    <property type="entry name" value="S-adenosyl-L-methionine-dependent methyltransferases"/>
    <property type="match status" value="1"/>
</dbReference>
<keyword evidence="1" id="KW-0808">Transferase</keyword>
<dbReference type="AlphaFoldDB" id="A0AAD7FC26"/>
<dbReference type="EMBL" id="JARKIF010000025">
    <property type="protein sequence ID" value="KAJ7614858.1"/>
    <property type="molecule type" value="Genomic_DNA"/>
</dbReference>
<protein>
    <submittedName>
        <fullName evidence="1">S-adenosyl-L-methionine-dependent methyltransferase</fullName>
    </submittedName>
</protein>
<reference evidence="1" key="1">
    <citation type="submission" date="2023-03" db="EMBL/GenBank/DDBJ databases">
        <title>Massive genome expansion in bonnet fungi (Mycena s.s.) driven by repeated elements and novel gene families across ecological guilds.</title>
        <authorList>
            <consortium name="Lawrence Berkeley National Laboratory"/>
            <person name="Harder C.B."/>
            <person name="Miyauchi S."/>
            <person name="Viragh M."/>
            <person name="Kuo A."/>
            <person name="Thoen E."/>
            <person name="Andreopoulos B."/>
            <person name="Lu D."/>
            <person name="Skrede I."/>
            <person name="Drula E."/>
            <person name="Henrissat B."/>
            <person name="Morin E."/>
            <person name="Kohler A."/>
            <person name="Barry K."/>
            <person name="LaButti K."/>
            <person name="Morin E."/>
            <person name="Salamov A."/>
            <person name="Lipzen A."/>
            <person name="Mereny Z."/>
            <person name="Hegedus B."/>
            <person name="Baldrian P."/>
            <person name="Stursova M."/>
            <person name="Weitz H."/>
            <person name="Taylor A."/>
            <person name="Grigoriev I.V."/>
            <person name="Nagy L.G."/>
            <person name="Martin F."/>
            <person name="Kauserud H."/>
        </authorList>
    </citation>
    <scope>NUCLEOTIDE SEQUENCE</scope>
    <source>
        <strain evidence="1">9284</strain>
    </source>
</reference>
<dbReference type="PANTHER" id="PTHR43591:SF24">
    <property type="entry name" value="2-METHOXY-6-POLYPRENYL-1,4-BENZOQUINOL METHYLASE, MITOCHONDRIAL"/>
    <property type="match status" value="1"/>
</dbReference>
<dbReference type="GO" id="GO:0032259">
    <property type="term" value="P:methylation"/>
    <property type="evidence" value="ECO:0007669"/>
    <property type="project" value="UniProtKB-KW"/>
</dbReference>
<organism evidence="1 2">
    <name type="scientific">Roridomyces roridus</name>
    <dbReference type="NCBI Taxonomy" id="1738132"/>
    <lineage>
        <taxon>Eukaryota</taxon>
        <taxon>Fungi</taxon>
        <taxon>Dikarya</taxon>
        <taxon>Basidiomycota</taxon>
        <taxon>Agaricomycotina</taxon>
        <taxon>Agaricomycetes</taxon>
        <taxon>Agaricomycetidae</taxon>
        <taxon>Agaricales</taxon>
        <taxon>Marasmiineae</taxon>
        <taxon>Mycenaceae</taxon>
        <taxon>Roridomyces</taxon>
    </lineage>
</organism>
<keyword evidence="2" id="KW-1185">Reference proteome</keyword>
<gene>
    <name evidence="1" type="ORF">FB45DRAFT_936238</name>
</gene>
<dbReference type="PANTHER" id="PTHR43591">
    <property type="entry name" value="METHYLTRANSFERASE"/>
    <property type="match status" value="1"/>
</dbReference>
<evidence type="ECO:0000313" key="2">
    <source>
        <dbReference type="Proteomes" id="UP001221142"/>
    </source>
</evidence>
<accession>A0AAD7FC26</accession>
<keyword evidence="1" id="KW-0489">Methyltransferase</keyword>
<comment type="caution">
    <text evidence="1">The sequence shown here is derived from an EMBL/GenBank/DDBJ whole genome shotgun (WGS) entry which is preliminary data.</text>
</comment>
<proteinExistence type="predicted"/>
<evidence type="ECO:0000313" key="1">
    <source>
        <dbReference type="EMBL" id="KAJ7614858.1"/>
    </source>
</evidence>